<protein>
    <recommendedName>
        <fullName evidence="9">Transmembrane protein 179</fullName>
    </recommendedName>
</protein>
<evidence type="ECO:0000256" key="6">
    <source>
        <dbReference type="SAM" id="Phobius"/>
    </source>
</evidence>
<evidence type="ECO:0000256" key="5">
    <source>
        <dbReference type="ARBA" id="ARBA00093776"/>
    </source>
</evidence>
<comment type="caution">
    <text evidence="7">The sequence shown here is derived from an EMBL/GenBank/DDBJ whole genome shotgun (WGS) entry which is preliminary data.</text>
</comment>
<comment type="subcellular location">
    <subcellularLocation>
        <location evidence="1">Membrane</location>
        <topology evidence="1">Multi-pass membrane protein</topology>
    </subcellularLocation>
</comment>
<feature type="transmembrane region" description="Helical" evidence="6">
    <location>
        <begin position="101"/>
        <end position="121"/>
    </location>
</feature>
<name>A0ABQ9ESG0_TEGGR</name>
<evidence type="ECO:0000256" key="2">
    <source>
        <dbReference type="ARBA" id="ARBA00022692"/>
    </source>
</evidence>
<dbReference type="InterPro" id="IPR029673">
    <property type="entry name" value="TMEM179"/>
</dbReference>
<evidence type="ECO:0000256" key="1">
    <source>
        <dbReference type="ARBA" id="ARBA00004141"/>
    </source>
</evidence>
<dbReference type="PANTHER" id="PTHR31872:SF4">
    <property type="entry name" value="TRANSMEMBRANE PROTEIN 179"/>
    <property type="match status" value="1"/>
</dbReference>
<evidence type="ECO:0000313" key="7">
    <source>
        <dbReference type="EMBL" id="KAJ8308136.1"/>
    </source>
</evidence>
<dbReference type="EMBL" id="JARBDR010000657">
    <property type="protein sequence ID" value="KAJ8308136.1"/>
    <property type="molecule type" value="Genomic_DNA"/>
</dbReference>
<evidence type="ECO:0000313" key="8">
    <source>
        <dbReference type="Proteomes" id="UP001217089"/>
    </source>
</evidence>
<feature type="transmembrane region" description="Helical" evidence="6">
    <location>
        <begin position="6"/>
        <end position="27"/>
    </location>
</feature>
<sequence length="181" mass="20605">MGLGNILVLAQATCFLISFIVSFFLFVPLTVSVNDSDGHCLLYTTGKWLYSNETGRELADVKWGPDSACGFSVFMGVIVMFLSLFYVIWESIYLYKDTDSSWLDAFVTAILCLVGCLMLFASSLTLSVGYQKWCYLITRPESEIEQCEDGEFIQIKFKDYTLNTSNYYTMMNMAQVNYHIN</sequence>
<organism evidence="7 8">
    <name type="scientific">Tegillarca granosa</name>
    <name type="common">Malaysian cockle</name>
    <name type="synonym">Anadara granosa</name>
    <dbReference type="NCBI Taxonomy" id="220873"/>
    <lineage>
        <taxon>Eukaryota</taxon>
        <taxon>Metazoa</taxon>
        <taxon>Spiralia</taxon>
        <taxon>Lophotrochozoa</taxon>
        <taxon>Mollusca</taxon>
        <taxon>Bivalvia</taxon>
        <taxon>Autobranchia</taxon>
        <taxon>Pteriomorphia</taxon>
        <taxon>Arcoida</taxon>
        <taxon>Arcoidea</taxon>
        <taxon>Arcidae</taxon>
        <taxon>Tegillarca</taxon>
    </lineage>
</organism>
<keyword evidence="3 6" id="KW-1133">Transmembrane helix</keyword>
<reference evidence="7 8" key="1">
    <citation type="submission" date="2022-12" db="EMBL/GenBank/DDBJ databases">
        <title>Chromosome-level genome of Tegillarca granosa.</title>
        <authorList>
            <person name="Kim J."/>
        </authorList>
    </citation>
    <scope>NUCLEOTIDE SEQUENCE [LARGE SCALE GENOMIC DNA]</scope>
    <source>
        <strain evidence="7">Teg-2019</strain>
        <tissue evidence="7">Adductor muscle</tissue>
    </source>
</reference>
<dbReference type="Proteomes" id="UP001217089">
    <property type="component" value="Unassembled WGS sequence"/>
</dbReference>
<gene>
    <name evidence="7" type="ORF">KUTeg_013010</name>
</gene>
<keyword evidence="2 6" id="KW-0812">Transmembrane</keyword>
<dbReference type="InterPro" id="IPR059010">
    <property type="entry name" value="TMEM179-179B"/>
</dbReference>
<accession>A0ABQ9ESG0</accession>
<keyword evidence="8" id="KW-1185">Reference proteome</keyword>
<comment type="similarity">
    <text evidence="5">Belongs to the TMEM179 family.</text>
</comment>
<dbReference type="Pfam" id="PF26158">
    <property type="entry name" value="Claudin_TMEM179-179B"/>
    <property type="match status" value="1"/>
</dbReference>
<evidence type="ECO:0000256" key="3">
    <source>
        <dbReference type="ARBA" id="ARBA00022989"/>
    </source>
</evidence>
<dbReference type="PANTHER" id="PTHR31872">
    <property type="entry name" value="TRANSMEMBRANE PROTEIN 179"/>
    <property type="match status" value="1"/>
</dbReference>
<evidence type="ECO:0000256" key="4">
    <source>
        <dbReference type="ARBA" id="ARBA00023136"/>
    </source>
</evidence>
<keyword evidence="4 6" id="KW-0472">Membrane</keyword>
<feature type="transmembrane region" description="Helical" evidence="6">
    <location>
        <begin position="68"/>
        <end position="89"/>
    </location>
</feature>
<proteinExistence type="inferred from homology"/>
<evidence type="ECO:0008006" key="9">
    <source>
        <dbReference type="Google" id="ProtNLM"/>
    </source>
</evidence>